<dbReference type="EC" id="6.3.2.2" evidence="8"/>
<comment type="similarity">
    <text evidence="2 8">Belongs to the glutamate--cysteine ligase type 1 family. Type 1 subfamily.</text>
</comment>
<dbReference type="PANTHER" id="PTHR38761">
    <property type="entry name" value="GLUTAMATE--CYSTEINE LIGASE"/>
    <property type="match status" value="1"/>
</dbReference>
<evidence type="ECO:0000256" key="1">
    <source>
        <dbReference type="ARBA" id="ARBA00005006"/>
    </source>
</evidence>
<dbReference type="GO" id="GO:0004357">
    <property type="term" value="F:glutamate-cysteine ligase activity"/>
    <property type="evidence" value="ECO:0007669"/>
    <property type="project" value="UniProtKB-UniRule"/>
</dbReference>
<keyword evidence="6 8" id="KW-0067">ATP-binding</keyword>
<gene>
    <name evidence="8" type="primary">gshA</name>
    <name evidence="11" type="ORF">C0039_12130</name>
</gene>
<comment type="catalytic activity">
    <reaction evidence="7 8 9">
        <text>L-cysteine + L-glutamate + ATP = gamma-L-glutamyl-L-cysteine + ADP + phosphate + H(+)</text>
        <dbReference type="Rhea" id="RHEA:13285"/>
        <dbReference type="ChEBI" id="CHEBI:15378"/>
        <dbReference type="ChEBI" id="CHEBI:29985"/>
        <dbReference type="ChEBI" id="CHEBI:30616"/>
        <dbReference type="ChEBI" id="CHEBI:35235"/>
        <dbReference type="ChEBI" id="CHEBI:43474"/>
        <dbReference type="ChEBI" id="CHEBI:58173"/>
        <dbReference type="ChEBI" id="CHEBI:456216"/>
        <dbReference type="EC" id="6.3.2.2"/>
    </reaction>
</comment>
<dbReference type="GO" id="GO:0046872">
    <property type="term" value="F:metal ion binding"/>
    <property type="evidence" value="ECO:0007669"/>
    <property type="project" value="TreeGrafter"/>
</dbReference>
<proteinExistence type="inferred from homology"/>
<comment type="pathway">
    <text evidence="1 8 9">Sulfur metabolism; glutathione biosynthesis; glutathione from L-cysteine and L-glutamate: step 1/2.</text>
</comment>
<dbReference type="InterPro" id="IPR007370">
    <property type="entry name" value="Glu_cys_ligase"/>
</dbReference>
<protein>
    <recommendedName>
        <fullName evidence="8">Glutamate--cysteine ligase</fullName>
        <ecNumber evidence="8">6.3.2.2</ecNumber>
    </recommendedName>
    <alternativeName>
        <fullName evidence="8">Gamma-ECS</fullName>
        <shortName evidence="8">GCS</shortName>
    </alternativeName>
    <alternativeName>
        <fullName evidence="8">Gamma-glutamylcysteine synthetase</fullName>
    </alternativeName>
</protein>
<evidence type="ECO:0000256" key="8">
    <source>
        <dbReference type="HAMAP-Rule" id="MF_00578"/>
    </source>
</evidence>
<keyword evidence="4 8" id="KW-0317">Glutathione biosynthesis</keyword>
<dbReference type="AlphaFoldDB" id="A0A2N5X209"/>
<dbReference type="PANTHER" id="PTHR38761:SF1">
    <property type="entry name" value="GLUTAMATE--CYSTEINE LIGASE"/>
    <property type="match status" value="1"/>
</dbReference>
<dbReference type="Pfam" id="PF04262">
    <property type="entry name" value="Glu_cys_ligase"/>
    <property type="match status" value="1"/>
</dbReference>
<dbReference type="GO" id="GO:0005524">
    <property type="term" value="F:ATP binding"/>
    <property type="evidence" value="ECO:0007669"/>
    <property type="project" value="UniProtKB-KW"/>
</dbReference>
<dbReference type="InterPro" id="IPR014746">
    <property type="entry name" value="Gln_synth/guanido_kin_cat_dom"/>
</dbReference>
<dbReference type="InterPro" id="IPR006334">
    <property type="entry name" value="Glut_cys_ligase"/>
</dbReference>
<keyword evidence="5 8" id="KW-0547">Nucleotide-binding</keyword>
<dbReference type="EMBL" id="PKUS01000013">
    <property type="protein sequence ID" value="PLW68516.1"/>
    <property type="molecule type" value="Genomic_DNA"/>
</dbReference>
<evidence type="ECO:0000256" key="7">
    <source>
        <dbReference type="ARBA" id="ARBA00048819"/>
    </source>
</evidence>
<evidence type="ECO:0000256" key="9">
    <source>
        <dbReference type="RuleBase" id="RU004391"/>
    </source>
</evidence>
<keyword evidence="12" id="KW-1185">Reference proteome</keyword>
<comment type="caution">
    <text evidence="11">The sequence shown here is derived from an EMBL/GenBank/DDBJ whole genome shotgun (WGS) entry which is preliminary data.</text>
</comment>
<sequence length="511" mass="57982">MLRNIGRGIEKESLRVNPQGFAAQTPHPPALGSALMHSSITTDYSEALMEFITPVSTSIEESLQTLEDIHRFVYSQLGDEILWSTSMPCQLGDDKDIPVAQYGSSNVARMKTVYRYGLGHRYGRVMQTIAGIHYNFSMPQAYWEDAWGSAGKPGDLQDYISERYLGLIRNFRRYSWLLIYLFGASPAVCGSFLRHRENHGLQPFGDGHSLHLPYGTALRMGDLGYNSDAQKDLRICYNSLPNYVETLRQAIMQPHPGYSRFSCGAGGDYQQLNDSLLQIENEFYSPIRPKRVTRSGETPLHALTERGIEYIEVRCVDVSPFTPLGLDAQEIRFLDTFLLFCLLKDSPPCDDAEQDGMASNMEAVVNRGREPGLLLQTWDGERSLADWGRDLLESMRDIAEALNTAHDSRGYTESLREQLAKVADPELTPSARVLREMREGSLPFFRMALGYSQRWAEHFREHPLSPQKIAAFEEQTRNSLQAQAELEAEQEISFEQYLANFYQQYATLPRP</sequence>
<evidence type="ECO:0000313" key="12">
    <source>
        <dbReference type="Proteomes" id="UP000235005"/>
    </source>
</evidence>
<feature type="domain" description="Glutamate--cysteine ligase" evidence="10">
    <location>
        <begin position="1"/>
        <end position="364"/>
    </location>
</feature>
<name>A0A2N5X209_9GAMM</name>
<organism evidence="11 12">
    <name type="scientific">Pseudohalioglobus lutimaris</name>
    <dbReference type="NCBI Taxonomy" id="1737061"/>
    <lineage>
        <taxon>Bacteria</taxon>
        <taxon>Pseudomonadati</taxon>
        <taxon>Pseudomonadota</taxon>
        <taxon>Gammaproteobacteria</taxon>
        <taxon>Cellvibrionales</taxon>
        <taxon>Halieaceae</taxon>
        <taxon>Pseudohalioglobus</taxon>
    </lineage>
</organism>
<dbReference type="UniPathway" id="UPA00142">
    <property type="reaction ID" value="UER00209"/>
</dbReference>
<evidence type="ECO:0000256" key="5">
    <source>
        <dbReference type="ARBA" id="ARBA00022741"/>
    </source>
</evidence>
<evidence type="ECO:0000256" key="6">
    <source>
        <dbReference type="ARBA" id="ARBA00022840"/>
    </source>
</evidence>
<dbReference type="NCBIfam" id="TIGR01434">
    <property type="entry name" value="glu_cys_ligase"/>
    <property type="match status" value="1"/>
</dbReference>
<evidence type="ECO:0000259" key="10">
    <source>
        <dbReference type="Pfam" id="PF04262"/>
    </source>
</evidence>
<evidence type="ECO:0000313" key="11">
    <source>
        <dbReference type="EMBL" id="PLW68516.1"/>
    </source>
</evidence>
<dbReference type="GO" id="GO:0006750">
    <property type="term" value="P:glutathione biosynthetic process"/>
    <property type="evidence" value="ECO:0007669"/>
    <property type="project" value="UniProtKB-UniRule"/>
</dbReference>
<dbReference type="SUPFAM" id="SSF55931">
    <property type="entry name" value="Glutamine synthetase/guanido kinase"/>
    <property type="match status" value="1"/>
</dbReference>
<evidence type="ECO:0000256" key="2">
    <source>
        <dbReference type="ARBA" id="ARBA00008772"/>
    </source>
</evidence>
<dbReference type="Gene3D" id="3.30.590.20">
    <property type="match status" value="1"/>
</dbReference>
<dbReference type="OrthoDB" id="9803907at2"/>
<evidence type="ECO:0000256" key="4">
    <source>
        <dbReference type="ARBA" id="ARBA00022684"/>
    </source>
</evidence>
<evidence type="ECO:0000256" key="3">
    <source>
        <dbReference type="ARBA" id="ARBA00022598"/>
    </source>
</evidence>
<keyword evidence="3 8" id="KW-0436">Ligase</keyword>
<dbReference type="HAMAP" id="MF_00578">
    <property type="entry name" value="Glu_cys_ligase"/>
    <property type="match status" value="1"/>
</dbReference>
<accession>A0A2N5X209</accession>
<dbReference type="Proteomes" id="UP000235005">
    <property type="component" value="Unassembled WGS sequence"/>
</dbReference>
<reference evidence="11 12" key="1">
    <citation type="submission" date="2018-01" db="EMBL/GenBank/DDBJ databases">
        <title>The draft genome sequence of Halioglobus lutimaris HF004.</title>
        <authorList>
            <person name="Du Z.-J."/>
            <person name="Shi M.-J."/>
        </authorList>
    </citation>
    <scope>NUCLEOTIDE SEQUENCE [LARGE SCALE GENOMIC DNA]</scope>
    <source>
        <strain evidence="11 12">HF004</strain>
    </source>
</reference>
<dbReference type="GO" id="GO:0005829">
    <property type="term" value="C:cytosol"/>
    <property type="evidence" value="ECO:0007669"/>
    <property type="project" value="TreeGrafter"/>
</dbReference>